<keyword evidence="2" id="KW-0285">Flavoprotein</keyword>
<dbReference type="Gene3D" id="3.40.50.360">
    <property type="match status" value="1"/>
</dbReference>
<keyword evidence="4" id="KW-0560">Oxidoreductase</keyword>
<feature type="domain" description="NADPH-dependent FMN reductase-like" evidence="3">
    <location>
        <begin position="3"/>
        <end position="147"/>
    </location>
</feature>
<gene>
    <name evidence="4" type="ORF">ACFFGH_20555</name>
</gene>
<evidence type="ECO:0000256" key="2">
    <source>
        <dbReference type="ARBA" id="ARBA00022643"/>
    </source>
</evidence>
<dbReference type="SUPFAM" id="SSF52218">
    <property type="entry name" value="Flavoproteins"/>
    <property type="match status" value="1"/>
</dbReference>
<dbReference type="InterPro" id="IPR029039">
    <property type="entry name" value="Flavoprotein-like_sf"/>
</dbReference>
<sequence>MLKIGIIVGSTRPGRHADAVAQWVKDVADVRGDAEYEIIDLVDFPLPHLDEALPPAMGQYANDHTKRWAAKIAEYDGYVFVTPEYNHSTSGVLKNAIDYLSAEWNNKAAGIVSYGSVGGARAAEHLRLILGELQVADVRQQVTMSIFTDFENFATFTPADSHETALGVQLDQLVAWAGALRTVRVAEVAA</sequence>
<reference evidence="4 5" key="1">
    <citation type="submission" date="2024-09" db="EMBL/GenBank/DDBJ databases">
        <authorList>
            <person name="Sun Q."/>
            <person name="Mori K."/>
        </authorList>
    </citation>
    <scope>NUCLEOTIDE SEQUENCE [LARGE SCALE GENOMIC DNA]</scope>
    <source>
        <strain evidence="4 5">KCTC 23076</strain>
    </source>
</reference>
<dbReference type="PANTHER" id="PTHR30543:SF21">
    <property type="entry name" value="NAD(P)H-DEPENDENT FMN REDUCTASE LOT6"/>
    <property type="match status" value="1"/>
</dbReference>
<dbReference type="EMBL" id="JBHLTG010000005">
    <property type="protein sequence ID" value="MFC0680233.1"/>
    <property type="molecule type" value="Genomic_DNA"/>
</dbReference>
<comment type="cofactor">
    <cofactor evidence="1">
        <name>FMN</name>
        <dbReference type="ChEBI" id="CHEBI:58210"/>
    </cofactor>
</comment>
<dbReference type="GO" id="GO:0016491">
    <property type="term" value="F:oxidoreductase activity"/>
    <property type="evidence" value="ECO:0007669"/>
    <property type="project" value="UniProtKB-KW"/>
</dbReference>
<protein>
    <submittedName>
        <fullName evidence="4">NADPH-dependent FMN reductase</fullName>
        <ecNumber evidence="4">1.-.-.-</ecNumber>
    </submittedName>
</protein>
<evidence type="ECO:0000256" key="1">
    <source>
        <dbReference type="ARBA" id="ARBA00001917"/>
    </source>
</evidence>
<accession>A0ABV6RWG4</accession>
<keyword evidence="2" id="KW-0288">FMN</keyword>
<dbReference type="InterPro" id="IPR050712">
    <property type="entry name" value="NAD(P)H-dep_reductase"/>
</dbReference>
<evidence type="ECO:0000259" key="3">
    <source>
        <dbReference type="Pfam" id="PF03358"/>
    </source>
</evidence>
<keyword evidence="5" id="KW-1185">Reference proteome</keyword>
<organism evidence="4 5">
    <name type="scientific">Lysobacter korlensis</name>
    <dbReference type="NCBI Taxonomy" id="553636"/>
    <lineage>
        <taxon>Bacteria</taxon>
        <taxon>Pseudomonadati</taxon>
        <taxon>Pseudomonadota</taxon>
        <taxon>Gammaproteobacteria</taxon>
        <taxon>Lysobacterales</taxon>
        <taxon>Lysobacteraceae</taxon>
        <taxon>Lysobacter</taxon>
    </lineage>
</organism>
<evidence type="ECO:0000313" key="5">
    <source>
        <dbReference type="Proteomes" id="UP001589896"/>
    </source>
</evidence>
<dbReference type="Proteomes" id="UP001589896">
    <property type="component" value="Unassembled WGS sequence"/>
</dbReference>
<dbReference type="RefSeq" id="WP_386671791.1">
    <property type="nucleotide sequence ID" value="NZ_JBHLTG010000005.1"/>
</dbReference>
<dbReference type="PANTHER" id="PTHR30543">
    <property type="entry name" value="CHROMATE REDUCTASE"/>
    <property type="match status" value="1"/>
</dbReference>
<dbReference type="Pfam" id="PF03358">
    <property type="entry name" value="FMN_red"/>
    <property type="match status" value="1"/>
</dbReference>
<comment type="caution">
    <text evidence="4">The sequence shown here is derived from an EMBL/GenBank/DDBJ whole genome shotgun (WGS) entry which is preliminary data.</text>
</comment>
<dbReference type="EC" id="1.-.-.-" evidence="4"/>
<name>A0ABV6RWG4_9GAMM</name>
<dbReference type="InterPro" id="IPR005025">
    <property type="entry name" value="FMN_Rdtase-like_dom"/>
</dbReference>
<evidence type="ECO:0000313" key="4">
    <source>
        <dbReference type="EMBL" id="MFC0680233.1"/>
    </source>
</evidence>
<proteinExistence type="predicted"/>